<evidence type="ECO:0000259" key="7">
    <source>
        <dbReference type="PROSITE" id="PS51387"/>
    </source>
</evidence>
<dbReference type="InterPro" id="IPR016169">
    <property type="entry name" value="FAD-bd_PCMH_sub2"/>
</dbReference>
<dbReference type="Gene3D" id="3.30.390.50">
    <property type="entry name" value="CO dehydrogenase flavoprotein, C-terminal domain"/>
    <property type="match status" value="1"/>
</dbReference>
<proteinExistence type="predicted"/>
<evidence type="ECO:0000313" key="8">
    <source>
        <dbReference type="EMBL" id="TKJ37611.1"/>
    </source>
</evidence>
<dbReference type="PANTHER" id="PTHR45444:SF3">
    <property type="entry name" value="XANTHINE DEHYDROGENASE"/>
    <property type="match status" value="1"/>
</dbReference>
<dbReference type="PROSITE" id="PS51085">
    <property type="entry name" value="2FE2S_FER_2"/>
    <property type="match status" value="1"/>
</dbReference>
<name>A0A532URR0_UNCL8</name>
<keyword evidence="2" id="KW-0479">Metal-binding</keyword>
<evidence type="ECO:0000256" key="4">
    <source>
        <dbReference type="ARBA" id="ARBA00023002"/>
    </source>
</evidence>
<comment type="caution">
    <text evidence="8">The sequence shown here is derived from an EMBL/GenBank/DDBJ whole genome shotgun (WGS) entry which is preliminary data.</text>
</comment>
<dbReference type="InterPro" id="IPR016208">
    <property type="entry name" value="Ald_Oxase/xanthine_DH-like"/>
</dbReference>
<gene>
    <name evidence="8" type="ORF">CEE37_13950</name>
</gene>
<organism evidence="8 9">
    <name type="scientific">candidate division LCP-89 bacterium B3_LCP</name>
    <dbReference type="NCBI Taxonomy" id="2012998"/>
    <lineage>
        <taxon>Bacteria</taxon>
        <taxon>Pseudomonadati</taxon>
        <taxon>Bacteria division LCP-89</taxon>
    </lineage>
</organism>
<dbReference type="InterPro" id="IPR016166">
    <property type="entry name" value="FAD-bd_PCMH"/>
</dbReference>
<dbReference type="Pfam" id="PF00941">
    <property type="entry name" value="FAD_binding_5"/>
    <property type="match status" value="1"/>
</dbReference>
<dbReference type="InterPro" id="IPR002888">
    <property type="entry name" value="2Fe-2S-bd"/>
</dbReference>
<dbReference type="GO" id="GO:0071949">
    <property type="term" value="F:FAD binding"/>
    <property type="evidence" value="ECO:0007669"/>
    <property type="project" value="InterPro"/>
</dbReference>
<evidence type="ECO:0000256" key="2">
    <source>
        <dbReference type="ARBA" id="ARBA00022723"/>
    </source>
</evidence>
<evidence type="ECO:0000256" key="1">
    <source>
        <dbReference type="ARBA" id="ARBA00022630"/>
    </source>
</evidence>
<dbReference type="Pfam" id="PF01799">
    <property type="entry name" value="Fer2_2"/>
    <property type="match status" value="1"/>
</dbReference>
<dbReference type="PROSITE" id="PS51387">
    <property type="entry name" value="FAD_PCMH"/>
    <property type="match status" value="1"/>
</dbReference>
<evidence type="ECO:0000259" key="6">
    <source>
        <dbReference type="PROSITE" id="PS51085"/>
    </source>
</evidence>
<dbReference type="GO" id="GO:0051537">
    <property type="term" value="F:2 iron, 2 sulfur cluster binding"/>
    <property type="evidence" value="ECO:0007669"/>
    <property type="project" value="InterPro"/>
</dbReference>
<dbReference type="Gene3D" id="3.10.20.30">
    <property type="match status" value="1"/>
</dbReference>
<dbReference type="Gene3D" id="3.30.43.10">
    <property type="entry name" value="Uridine Diphospho-n-acetylenolpyruvylglucosamine Reductase, domain 2"/>
    <property type="match status" value="1"/>
</dbReference>
<dbReference type="InterPro" id="IPR012175">
    <property type="entry name" value="Xanth_DH_ssu_bac"/>
</dbReference>
<dbReference type="InterPro" id="IPR006058">
    <property type="entry name" value="2Fe2S_fd_BS"/>
</dbReference>
<feature type="domain" description="FAD-binding PCMH-type" evidence="7">
    <location>
        <begin position="206"/>
        <end position="384"/>
    </location>
</feature>
<dbReference type="InterPro" id="IPR016167">
    <property type="entry name" value="FAD-bd_PCMH_sub1"/>
</dbReference>
<dbReference type="SMART" id="SM01092">
    <property type="entry name" value="CO_deh_flav_C"/>
    <property type="match status" value="1"/>
</dbReference>
<dbReference type="InterPro" id="IPR036010">
    <property type="entry name" value="2Fe-2S_ferredoxin-like_sf"/>
</dbReference>
<dbReference type="InterPro" id="IPR001041">
    <property type="entry name" value="2Fe-2S_ferredoxin-type"/>
</dbReference>
<dbReference type="SUPFAM" id="SSF56176">
    <property type="entry name" value="FAD-binding/transporter-associated domain-like"/>
    <property type="match status" value="1"/>
</dbReference>
<dbReference type="Gene3D" id="1.10.150.120">
    <property type="entry name" value="[2Fe-2S]-binding domain"/>
    <property type="match status" value="1"/>
</dbReference>
<dbReference type="Proteomes" id="UP000319619">
    <property type="component" value="Unassembled WGS sequence"/>
</dbReference>
<dbReference type="AlphaFoldDB" id="A0A532URR0"/>
<evidence type="ECO:0008006" key="10">
    <source>
        <dbReference type="Google" id="ProtNLM"/>
    </source>
</evidence>
<dbReference type="InterPro" id="IPR036318">
    <property type="entry name" value="FAD-bd_PCMH-like_sf"/>
</dbReference>
<feature type="domain" description="2Fe-2S ferredoxin-type" evidence="6">
    <location>
        <begin position="8"/>
        <end position="92"/>
    </location>
</feature>
<evidence type="ECO:0000256" key="3">
    <source>
        <dbReference type="ARBA" id="ARBA00022827"/>
    </source>
</evidence>
<protein>
    <recommendedName>
        <fullName evidence="10">Xanthine dehydrogenase</fullName>
    </recommendedName>
</protein>
<dbReference type="PROSITE" id="PS00197">
    <property type="entry name" value="2FE2S_FER_1"/>
    <property type="match status" value="1"/>
</dbReference>
<dbReference type="SUPFAM" id="SSF55447">
    <property type="entry name" value="CO dehydrogenase flavoprotein C-terminal domain-like"/>
    <property type="match status" value="1"/>
</dbReference>
<dbReference type="EMBL" id="NJBN01000012">
    <property type="protein sequence ID" value="TKJ37611.1"/>
    <property type="molecule type" value="Genomic_DNA"/>
</dbReference>
<dbReference type="SUPFAM" id="SSF47741">
    <property type="entry name" value="CO dehydrogenase ISP C-domain like"/>
    <property type="match status" value="1"/>
</dbReference>
<dbReference type="GO" id="GO:0016491">
    <property type="term" value="F:oxidoreductase activity"/>
    <property type="evidence" value="ECO:0007669"/>
    <property type="project" value="UniProtKB-KW"/>
</dbReference>
<sequence>MQISPHKITIAFFLNEKSVEIAVLPCFSALELLRDTFALNGTKESCSEGDCGACTIALGTVEDGEMKYRAVNSCILPAVRLHGKHIITIEGLAEKNRLHLIQQAMLDHHAVQCGYCSPGIVMSLFCLFANGEHQSEADILGALEGNLCRCTGYDSIFNAAKSIRSHLKKSDAGAVAEMVPPFIPDIRKKLTKLSTDVKYVETTQANNSKPAAYFLPKTIAEFFDLTRKLNDSGTCRIINGGTDVMVETNLQRTYPDVIVDISSISELNFIRQHKNVISIGAGVNFTQLLENPMIQRQIPILTKAITLIGSKQIRNVATLVGNVANASPIADGAVALLGMNSQLMILSDKGERKIKLQDLYKDYKKTSLRTREIISAVEVPIPSGFVSFEKSSKRVAVDIASVNSCCYITSDNGKVKDFRLAFGGIDVHPVLSRKCPEYLIGRKLNDETISQCVKITADEFQPISDIRGSAHFRRILIRNQVIKHMHKYFDAIKT</sequence>
<keyword evidence="5" id="KW-0408">Iron</keyword>
<dbReference type="Gene3D" id="3.30.465.10">
    <property type="match status" value="1"/>
</dbReference>
<reference evidence="8 9" key="1">
    <citation type="submission" date="2017-06" db="EMBL/GenBank/DDBJ databases">
        <title>Novel microbial phyla capable of carbon fixation and sulfur reduction in deep-sea sediments.</title>
        <authorList>
            <person name="Huang J."/>
            <person name="Baker B."/>
            <person name="Wang Y."/>
        </authorList>
    </citation>
    <scope>NUCLEOTIDE SEQUENCE [LARGE SCALE GENOMIC DNA]</scope>
    <source>
        <strain evidence="8">B3_LCP</strain>
    </source>
</reference>
<evidence type="ECO:0000256" key="5">
    <source>
        <dbReference type="ARBA" id="ARBA00023004"/>
    </source>
</evidence>
<accession>A0A532URR0</accession>
<dbReference type="InterPro" id="IPR002346">
    <property type="entry name" value="Mopterin_DH_FAD-bd"/>
</dbReference>
<keyword evidence="4" id="KW-0560">Oxidoreductase</keyword>
<dbReference type="InterPro" id="IPR036683">
    <property type="entry name" value="CO_DH_flav_C_dom_sf"/>
</dbReference>
<dbReference type="PIRSF" id="PIRSF036557">
    <property type="entry name" value="XdhA_RC"/>
    <property type="match status" value="1"/>
</dbReference>
<dbReference type="PANTHER" id="PTHR45444">
    <property type="entry name" value="XANTHINE DEHYDROGENASE"/>
    <property type="match status" value="1"/>
</dbReference>
<dbReference type="Pfam" id="PF03450">
    <property type="entry name" value="CO_deh_flav_C"/>
    <property type="match status" value="1"/>
</dbReference>
<dbReference type="GO" id="GO:0005506">
    <property type="term" value="F:iron ion binding"/>
    <property type="evidence" value="ECO:0007669"/>
    <property type="project" value="InterPro"/>
</dbReference>
<dbReference type="SUPFAM" id="SSF54292">
    <property type="entry name" value="2Fe-2S ferredoxin-like"/>
    <property type="match status" value="1"/>
</dbReference>
<dbReference type="InterPro" id="IPR036884">
    <property type="entry name" value="2Fe-2S-bd_dom_sf"/>
</dbReference>
<dbReference type="InterPro" id="IPR012675">
    <property type="entry name" value="Beta-grasp_dom_sf"/>
</dbReference>
<keyword evidence="1" id="KW-0285">Flavoprotein</keyword>
<keyword evidence="3" id="KW-0274">FAD</keyword>
<dbReference type="InterPro" id="IPR005107">
    <property type="entry name" value="CO_DH_flav_C"/>
</dbReference>
<evidence type="ECO:0000313" key="9">
    <source>
        <dbReference type="Proteomes" id="UP000319619"/>
    </source>
</evidence>